<reference evidence="2" key="1">
    <citation type="journal article" date="2019" name="Int. J. Syst. Evol. Microbiol.">
        <title>The Global Catalogue of Microorganisms (GCM) 10K type strain sequencing project: providing services to taxonomists for standard genome sequencing and annotation.</title>
        <authorList>
            <consortium name="The Broad Institute Genomics Platform"/>
            <consortium name="The Broad Institute Genome Sequencing Center for Infectious Disease"/>
            <person name="Wu L."/>
            <person name="Ma J."/>
        </authorList>
    </citation>
    <scope>NUCLEOTIDE SEQUENCE [LARGE SCALE GENOMIC DNA]</scope>
    <source>
        <strain evidence="2">CGMCC 1.9106</strain>
    </source>
</reference>
<protein>
    <submittedName>
        <fullName evidence="1">Uncharacterized protein</fullName>
    </submittedName>
</protein>
<evidence type="ECO:0000313" key="2">
    <source>
        <dbReference type="Proteomes" id="UP001596392"/>
    </source>
</evidence>
<dbReference type="InterPro" id="IPR012334">
    <property type="entry name" value="Pectin_lyas_fold"/>
</dbReference>
<dbReference type="EMBL" id="JBHTAC010000030">
    <property type="protein sequence ID" value="MFC7245801.1"/>
    <property type="molecule type" value="Genomic_DNA"/>
</dbReference>
<sequence>MGVTMSGTCRPARMVLENSYFDNVKDPYYPDSTAQLRQSGSICVSCTGKQQTLGSAFTPSSFYSYTLDAAADVPNLLRTYAGPQANID</sequence>
<organism evidence="1 2">
    <name type="scientific">Catellatospora aurea</name>
    <dbReference type="NCBI Taxonomy" id="1337874"/>
    <lineage>
        <taxon>Bacteria</taxon>
        <taxon>Bacillati</taxon>
        <taxon>Actinomycetota</taxon>
        <taxon>Actinomycetes</taxon>
        <taxon>Micromonosporales</taxon>
        <taxon>Micromonosporaceae</taxon>
        <taxon>Catellatospora</taxon>
    </lineage>
</organism>
<proteinExistence type="predicted"/>
<dbReference type="RefSeq" id="WP_376808697.1">
    <property type="nucleotide sequence ID" value="NZ_JBHTAC010000030.1"/>
</dbReference>
<dbReference type="InterPro" id="IPR011050">
    <property type="entry name" value="Pectin_lyase_fold/virulence"/>
</dbReference>
<dbReference type="SUPFAM" id="SSF51126">
    <property type="entry name" value="Pectin lyase-like"/>
    <property type="match status" value="1"/>
</dbReference>
<name>A0ABW2H1P8_9ACTN</name>
<dbReference type="Gene3D" id="2.160.20.10">
    <property type="entry name" value="Single-stranded right-handed beta-helix, Pectin lyase-like"/>
    <property type="match status" value="1"/>
</dbReference>
<accession>A0ABW2H1P8</accession>
<evidence type="ECO:0000313" key="1">
    <source>
        <dbReference type="EMBL" id="MFC7245801.1"/>
    </source>
</evidence>
<keyword evidence="2" id="KW-1185">Reference proteome</keyword>
<dbReference type="Proteomes" id="UP001596392">
    <property type="component" value="Unassembled WGS sequence"/>
</dbReference>
<comment type="caution">
    <text evidence="1">The sequence shown here is derived from an EMBL/GenBank/DDBJ whole genome shotgun (WGS) entry which is preliminary data.</text>
</comment>
<gene>
    <name evidence="1" type="ORF">ACFQO7_25275</name>
</gene>